<dbReference type="EMBL" id="ASJR01000012">
    <property type="protein sequence ID" value="ERP31489.1"/>
    <property type="molecule type" value="Genomic_DNA"/>
</dbReference>
<dbReference type="InterPro" id="IPR042099">
    <property type="entry name" value="ANL_N_sf"/>
</dbReference>
<evidence type="ECO:0000313" key="2">
    <source>
        <dbReference type="Proteomes" id="UP000017148"/>
    </source>
</evidence>
<dbReference type="PANTHER" id="PTHR36932:SF1">
    <property type="entry name" value="CAPSULAR POLYSACCHARIDE BIOSYNTHESIS PROTEIN"/>
    <property type="match status" value="1"/>
</dbReference>
<protein>
    <recommendedName>
        <fullName evidence="3">Phenylacetate-coenzyme A ligase</fullName>
    </recommendedName>
</protein>
<dbReference type="STRING" id="1313304.CALK_1533"/>
<organism evidence="1 2">
    <name type="scientific">Chitinivibrio alkaliphilus ACht1</name>
    <dbReference type="NCBI Taxonomy" id="1313304"/>
    <lineage>
        <taxon>Bacteria</taxon>
        <taxon>Pseudomonadati</taxon>
        <taxon>Fibrobacterota</taxon>
        <taxon>Chitinivibrionia</taxon>
        <taxon>Chitinivibrionales</taxon>
        <taxon>Chitinivibrionaceae</taxon>
        <taxon>Chitinivibrio</taxon>
    </lineage>
</organism>
<reference evidence="1 2" key="1">
    <citation type="journal article" date="2013" name="Environ. Microbiol.">
        <title>Genome analysis of Chitinivibrio alkaliphilus gen. nov., sp. nov., a novel extremely haloalkaliphilic anaerobic chitinolytic bacterium from the candidate phylum Termite Group 3.</title>
        <authorList>
            <person name="Sorokin D.Y."/>
            <person name="Gumerov V.M."/>
            <person name="Rakitin A.L."/>
            <person name="Beletsky A.V."/>
            <person name="Damste J.S."/>
            <person name="Muyzer G."/>
            <person name="Mardanov A.V."/>
            <person name="Ravin N.V."/>
        </authorList>
    </citation>
    <scope>NUCLEOTIDE SEQUENCE [LARGE SCALE GENOMIC DNA]</scope>
    <source>
        <strain evidence="1 2">ACht1</strain>
    </source>
</reference>
<dbReference type="AlphaFoldDB" id="U7D4P8"/>
<dbReference type="Proteomes" id="UP000017148">
    <property type="component" value="Unassembled WGS sequence"/>
</dbReference>
<accession>U7D4P8</accession>
<evidence type="ECO:0000313" key="1">
    <source>
        <dbReference type="EMBL" id="ERP31489.1"/>
    </source>
</evidence>
<comment type="caution">
    <text evidence="1">The sequence shown here is derived from an EMBL/GenBank/DDBJ whole genome shotgun (WGS) entry which is preliminary data.</text>
</comment>
<evidence type="ECO:0008006" key="3">
    <source>
        <dbReference type="Google" id="ProtNLM"/>
    </source>
</evidence>
<dbReference type="Gene3D" id="3.40.50.12780">
    <property type="entry name" value="N-terminal domain of ligase-like"/>
    <property type="match status" value="1"/>
</dbReference>
<dbReference type="InterPro" id="IPR053158">
    <property type="entry name" value="CapK_Type1_Caps_Biosynth"/>
</dbReference>
<dbReference type="PATRIC" id="fig|1313304.3.peg.1465"/>
<name>U7D4P8_9BACT</name>
<proteinExistence type="predicted"/>
<sequence length="397" mass="44442">MRAFGNHITHMRERYSHNSKMRSFLAQGTLPEEFPCMSHAEAVTLLEQEYPQYGSVRESICIEHKAEKAPILLMLDTSDVDRRAYDLSLFLHMNGIEQEDRVLQALSIEEGNSLGISTMKALESLHTNTLRLSVKPTQKSIALAKQFSANAFIGTTQTLHAYAQHLPMKKLRTIVLHDIFAPLKWRKEYEQLHGDSAIEIIHFPLCSTFIAQCPEKTGFHIHPELGYFEIVSPEGALLPEGETGEIVITPFGIQGFPLLRCKTGVHGAITTTPCACGRTSPRLQISPSAIWQREVAVTETVTPSEECQSTHPRSPLVDYLKKDERITNFLVLLDPTSKTNPIQVHAVTKAANVGSIMQGLRKEFGEYIPVLTTNQPTLENVQQKLHQAGDHIYEGKL</sequence>
<keyword evidence="2" id="KW-1185">Reference proteome</keyword>
<dbReference type="eggNOG" id="COG1541">
    <property type="taxonomic scope" value="Bacteria"/>
</dbReference>
<gene>
    <name evidence="1" type="ORF">CALK_1533</name>
</gene>
<dbReference type="PANTHER" id="PTHR36932">
    <property type="entry name" value="CAPSULAR POLYSACCHARIDE BIOSYNTHESIS PROTEIN"/>
    <property type="match status" value="1"/>
</dbReference>